<feature type="region of interest" description="Disordered" evidence="4">
    <location>
        <begin position="77"/>
        <end position="100"/>
    </location>
</feature>
<evidence type="ECO:0000256" key="1">
    <source>
        <dbReference type="ARBA" id="ARBA00004496"/>
    </source>
</evidence>
<evidence type="ECO:0000256" key="3">
    <source>
        <dbReference type="ARBA" id="ARBA00022860"/>
    </source>
</evidence>
<feature type="region of interest" description="Disordered" evidence="4">
    <location>
        <begin position="283"/>
        <end position="324"/>
    </location>
</feature>
<feature type="compositionally biased region" description="Polar residues" evidence="4">
    <location>
        <begin position="19"/>
        <end position="33"/>
    </location>
</feature>
<organism evidence="6 7">
    <name type="scientific">Aspergillus fumigatiaffinis</name>
    <dbReference type="NCBI Taxonomy" id="340414"/>
    <lineage>
        <taxon>Eukaryota</taxon>
        <taxon>Fungi</taxon>
        <taxon>Dikarya</taxon>
        <taxon>Ascomycota</taxon>
        <taxon>Pezizomycotina</taxon>
        <taxon>Eurotiomycetes</taxon>
        <taxon>Eurotiomycetidae</taxon>
        <taxon>Eurotiales</taxon>
        <taxon>Aspergillaceae</taxon>
        <taxon>Aspergillus</taxon>
        <taxon>Aspergillus subgen. Fumigati</taxon>
    </lineage>
</organism>
<dbReference type="GO" id="GO:0007051">
    <property type="term" value="P:spindle organization"/>
    <property type="evidence" value="ECO:0007669"/>
    <property type="project" value="TreeGrafter"/>
</dbReference>
<reference evidence="6" key="2">
    <citation type="submission" date="2020-04" db="EMBL/GenBank/DDBJ databases">
        <authorList>
            <person name="Santos R.A.C."/>
            <person name="Steenwyk J.L."/>
            <person name="Rivero-Menendez O."/>
            <person name="Mead M.E."/>
            <person name="Silva L.P."/>
            <person name="Bastos R.W."/>
            <person name="Alastruey-Izquierdo A."/>
            <person name="Goldman G.H."/>
            <person name="Rokas A."/>
        </authorList>
    </citation>
    <scope>NUCLEOTIDE SEQUENCE</scope>
    <source>
        <strain evidence="6">CNM-CM6805</strain>
    </source>
</reference>
<dbReference type="GO" id="GO:0000922">
    <property type="term" value="C:spindle pole"/>
    <property type="evidence" value="ECO:0007669"/>
    <property type="project" value="TreeGrafter"/>
</dbReference>
<dbReference type="Proteomes" id="UP000653565">
    <property type="component" value="Unassembled WGS sequence"/>
</dbReference>
<protein>
    <recommendedName>
        <fullName evidence="5">Calponin-homology (CH) domain-containing protein</fullName>
    </recommendedName>
</protein>
<name>A0A8H4H552_9EURO</name>
<dbReference type="PROSITE" id="PS50021">
    <property type="entry name" value="CH"/>
    <property type="match status" value="1"/>
</dbReference>
<dbReference type="CDD" id="cd21223">
    <property type="entry name" value="CH_ASPM_rpt1"/>
    <property type="match status" value="1"/>
</dbReference>
<feature type="compositionally biased region" description="Basic residues" evidence="4">
    <location>
        <begin position="1005"/>
        <end position="1015"/>
    </location>
</feature>
<dbReference type="InterPro" id="IPR051185">
    <property type="entry name" value="ASPM"/>
</dbReference>
<sequence length="1015" mass="113606">MSGLLQEVGTPCPIKSRNSRNSDTTHTFDSSWEGSLECGDDTASPDFTTALKNSTLIGVKPKRRVKTGTSSSFAIHEENEERPTHAVPKRKRESTITARVPGRKSSLLAQPAHRFRPKVSFVSSSPSKPQLQKAEVKHQRQNIDAGAETNRPLLMRISGGGDEDEHKDRLKRDVRRNTVFIPPDDTTVASVFMSMFSPLKSEHLNHYGPEGTEINSLESQIARKRQAKRAMASGRKTPLQPSLEVAQRSAINIDIAGKNTGKENIPPGTMLFNSKDKGLCKSNTEEKLSSKSPRALSDKPRPFANPMTKPLAKASTSQELRRPVLSEKRHNARASVNGIVSKMDGIVRSSSRLEGAVLSASRSTPLSNALKQSKTYKSNAPLIKKETTMTDFALVSDDIVNPAMYEDHWLAHQEIVITQLINRLFDQTDGQMRYDDPAARRHELLQLYQSGPFVELHKRFQASLTYGSLSIPKDALTQTRRLKHDLGMKRKFLDIWLETYDLQALRAAAETVTGRRVENESLDGDSHHSSIETTADKEKILRRKLERFLDVFLVQNRDMDRDSQDLSHPGSDMISQAYRRTVLRSIMIVILLDKARLCPGTMLPGCLFRPSSSFKSSAAVMQALARLLLPASGDILKSLKHLDCHLSYEQHPLQEYEYQMSNLAVDLRDGVRLTRIVELLLYPLAGAVGESVPPLDNDEWPLSRRLKFPCSSRTVKKFNVQIVLDALMLTTGAAPLVRDLHAEDIVNGHREKTIALLWGLVSRWGLSELIDWDDVRKEIDRLRQKATSQLGYEQVNDANLVKEKSPNDEIEDGDEATLLLKEWATTLAHLSGLRLENLSTSFADGQIYEAIVNEYEEYVLGNVASSPGPKATSLATRLRALGCSSQFANLVSPSNSGKAHIFDSSFTVGGLAFLCSRLLSSTKRARAAIVLQSAWRRVLAHREAHRRSVARNLALQCAAVVQTRDRLLRAKAIILRWWRRLKEQRQQRSKMGSRSDKRLQAATRAPRRGHGRTRV</sequence>
<dbReference type="GO" id="GO:0005516">
    <property type="term" value="F:calmodulin binding"/>
    <property type="evidence" value="ECO:0007669"/>
    <property type="project" value="UniProtKB-KW"/>
</dbReference>
<dbReference type="Gene3D" id="1.10.418.10">
    <property type="entry name" value="Calponin-like domain"/>
    <property type="match status" value="1"/>
</dbReference>
<comment type="subcellular location">
    <subcellularLocation>
        <location evidence="1">Cytoplasm</location>
    </subcellularLocation>
</comment>
<feature type="domain" description="Calponin-homology (CH)" evidence="5">
    <location>
        <begin position="629"/>
        <end position="765"/>
    </location>
</feature>
<dbReference type="PANTHER" id="PTHR22706:SF1">
    <property type="entry name" value="ASSEMBLY FACTOR FOR SPINDLE MICROTUBULES"/>
    <property type="match status" value="1"/>
</dbReference>
<dbReference type="EMBL" id="JAAAPX010000052">
    <property type="protein sequence ID" value="KAF4236465.1"/>
    <property type="molecule type" value="Genomic_DNA"/>
</dbReference>
<feature type="region of interest" description="Disordered" evidence="4">
    <location>
        <begin position="139"/>
        <end position="168"/>
    </location>
</feature>
<dbReference type="InterPro" id="IPR001715">
    <property type="entry name" value="CH_dom"/>
</dbReference>
<dbReference type="InterPro" id="IPR036872">
    <property type="entry name" value="CH_dom_sf"/>
</dbReference>
<evidence type="ECO:0000256" key="4">
    <source>
        <dbReference type="SAM" id="MobiDB-lite"/>
    </source>
</evidence>
<evidence type="ECO:0000256" key="2">
    <source>
        <dbReference type="ARBA" id="ARBA00022490"/>
    </source>
</evidence>
<keyword evidence="2" id="KW-0963">Cytoplasm</keyword>
<keyword evidence="7" id="KW-1185">Reference proteome</keyword>
<reference evidence="6" key="1">
    <citation type="journal article" date="2020" name="bioRxiv">
        <title>Genomic and phenotypic heterogeneity of clinical isolates of the human pathogens Aspergillus fumigatus, Aspergillus lentulus and Aspergillus fumigatiaffinis.</title>
        <authorList>
            <person name="dos Santos R.A.C."/>
            <person name="Steenwyk J.L."/>
            <person name="Rivero-Menendez O."/>
            <person name="Mead M.E."/>
            <person name="Silva L.P."/>
            <person name="Bastos R.W."/>
            <person name="Alastruey-Izquierdo A."/>
            <person name="Goldman G.H."/>
            <person name="Rokas A."/>
        </authorList>
    </citation>
    <scope>NUCLEOTIDE SEQUENCE</scope>
    <source>
        <strain evidence="6">CNM-CM6805</strain>
    </source>
</reference>
<evidence type="ECO:0000313" key="6">
    <source>
        <dbReference type="EMBL" id="KAF4236465.1"/>
    </source>
</evidence>
<dbReference type="GO" id="GO:0051295">
    <property type="term" value="P:establishment of meiotic spindle localization"/>
    <property type="evidence" value="ECO:0007669"/>
    <property type="project" value="TreeGrafter"/>
</dbReference>
<accession>A0A8H4H552</accession>
<dbReference type="AlphaFoldDB" id="A0A8H4H552"/>
<evidence type="ECO:0000313" key="7">
    <source>
        <dbReference type="Proteomes" id="UP000653565"/>
    </source>
</evidence>
<dbReference type="GO" id="GO:0000278">
    <property type="term" value="P:mitotic cell cycle"/>
    <property type="evidence" value="ECO:0007669"/>
    <property type="project" value="TreeGrafter"/>
</dbReference>
<keyword evidence="3" id="KW-0112">Calmodulin-binding</keyword>
<comment type="caution">
    <text evidence="6">The sequence shown here is derived from an EMBL/GenBank/DDBJ whole genome shotgun (WGS) entry which is preliminary data.</text>
</comment>
<feature type="region of interest" description="Disordered" evidence="4">
    <location>
        <begin position="1"/>
        <end position="44"/>
    </location>
</feature>
<gene>
    <name evidence="6" type="ORF">CNMCM6805_007571</name>
</gene>
<dbReference type="SUPFAM" id="SSF47576">
    <property type="entry name" value="Calponin-homology domain, CH-domain"/>
    <property type="match status" value="1"/>
</dbReference>
<evidence type="ECO:0000259" key="5">
    <source>
        <dbReference type="PROSITE" id="PS50021"/>
    </source>
</evidence>
<proteinExistence type="predicted"/>
<dbReference type="PANTHER" id="PTHR22706">
    <property type="entry name" value="ASSEMBLY FACTOR FOR SPINDLE MICROTUBULES"/>
    <property type="match status" value="1"/>
</dbReference>
<dbReference type="GO" id="GO:0005737">
    <property type="term" value="C:cytoplasm"/>
    <property type="evidence" value="ECO:0007669"/>
    <property type="project" value="UniProtKB-SubCell"/>
</dbReference>
<feature type="region of interest" description="Disordered" evidence="4">
    <location>
        <begin position="986"/>
        <end position="1015"/>
    </location>
</feature>